<dbReference type="InterPro" id="IPR007325">
    <property type="entry name" value="KFase/CYL"/>
</dbReference>
<dbReference type="InterPro" id="IPR006311">
    <property type="entry name" value="TAT_signal"/>
</dbReference>
<sequence length="275" mass="29275">MDRRRLMAAAAGGVVGGVAAGVAAAGAADAAGPAVSLSGLRFVSLSHVNDPETTNVFPGDPPFTLETIATIPQDGYFLQFVREGEHTGTHWGAPGHFNTGQPLADQLDPADLFLPAVKLDVRDRCRHNPDYAVSIKDIQDWERTHGRIPDGAAVIIWTGWDALWGTPAYPNQDADGVLHQPGFAVPTVRWLIDTGRLGYRGATGTDTFSPDVGTDETYTVSKLVYQRHRISLEILANLERLPATGAWILAGGHINRDGAGSTALIFGIIPPGVRA</sequence>
<dbReference type="Gene3D" id="3.50.30.50">
    <property type="entry name" value="Putative cyclase"/>
    <property type="match status" value="1"/>
</dbReference>
<dbReference type="Pfam" id="PF04199">
    <property type="entry name" value="Cyclase"/>
    <property type="match status" value="1"/>
</dbReference>
<dbReference type="RefSeq" id="WP_345637792.1">
    <property type="nucleotide sequence ID" value="NZ_BAABJQ010000036.1"/>
</dbReference>
<comment type="caution">
    <text evidence="1">The sequence shown here is derived from an EMBL/GenBank/DDBJ whole genome shotgun (WGS) entry which is preliminary data.</text>
</comment>
<dbReference type="PANTHER" id="PTHR43564:SF2">
    <property type="entry name" value="BLR6059 PROTEIN"/>
    <property type="match status" value="1"/>
</dbReference>
<dbReference type="EMBL" id="BAABJQ010000036">
    <property type="protein sequence ID" value="GAA5199095.1"/>
    <property type="molecule type" value="Genomic_DNA"/>
</dbReference>
<gene>
    <name evidence="1" type="ORF">GCM10023322_73900</name>
</gene>
<evidence type="ECO:0000313" key="2">
    <source>
        <dbReference type="Proteomes" id="UP001501570"/>
    </source>
</evidence>
<dbReference type="Proteomes" id="UP001501570">
    <property type="component" value="Unassembled WGS sequence"/>
</dbReference>
<dbReference type="PROSITE" id="PS51318">
    <property type="entry name" value="TAT"/>
    <property type="match status" value="1"/>
</dbReference>
<proteinExistence type="predicted"/>
<dbReference type="PANTHER" id="PTHR43564">
    <property type="entry name" value="KYNURENINE FORMAMIDASE-LIKE PROTEIN"/>
    <property type="match status" value="1"/>
</dbReference>
<organism evidence="1 2">
    <name type="scientific">Rugosimonospora acidiphila</name>
    <dbReference type="NCBI Taxonomy" id="556531"/>
    <lineage>
        <taxon>Bacteria</taxon>
        <taxon>Bacillati</taxon>
        <taxon>Actinomycetota</taxon>
        <taxon>Actinomycetes</taxon>
        <taxon>Micromonosporales</taxon>
        <taxon>Micromonosporaceae</taxon>
        <taxon>Rugosimonospora</taxon>
    </lineage>
</organism>
<dbReference type="SUPFAM" id="SSF102198">
    <property type="entry name" value="Putative cyclase"/>
    <property type="match status" value="1"/>
</dbReference>
<keyword evidence="2" id="KW-1185">Reference proteome</keyword>
<accession>A0ABP9SPY2</accession>
<reference evidence="2" key="1">
    <citation type="journal article" date="2019" name="Int. J. Syst. Evol. Microbiol.">
        <title>The Global Catalogue of Microorganisms (GCM) 10K type strain sequencing project: providing services to taxonomists for standard genome sequencing and annotation.</title>
        <authorList>
            <consortium name="The Broad Institute Genomics Platform"/>
            <consortium name="The Broad Institute Genome Sequencing Center for Infectious Disease"/>
            <person name="Wu L."/>
            <person name="Ma J."/>
        </authorList>
    </citation>
    <scope>NUCLEOTIDE SEQUENCE [LARGE SCALE GENOMIC DNA]</scope>
    <source>
        <strain evidence="2">JCM 18304</strain>
    </source>
</reference>
<evidence type="ECO:0000313" key="1">
    <source>
        <dbReference type="EMBL" id="GAA5199095.1"/>
    </source>
</evidence>
<name>A0ABP9SPY2_9ACTN</name>
<protein>
    <submittedName>
        <fullName evidence="1">Cyclase family protein</fullName>
    </submittedName>
</protein>
<dbReference type="InterPro" id="IPR037175">
    <property type="entry name" value="KFase_sf"/>
</dbReference>